<keyword evidence="5" id="KW-0274">FAD</keyword>
<evidence type="ECO:0000313" key="9">
    <source>
        <dbReference type="RefSeq" id="XP_017021108.1"/>
    </source>
</evidence>
<sequence length="336" mass="38073">MAHCTPASSGSNPLAYVPCVTFAPEQHVVKEQRIGPLIAEQQAQQRLFYGLEIMPRSRGQPVCLDFNRFLPVLPIFVSLVWLGPNYWDVEPIDQVDSLQLAMHLASKIPVMPHLTLYRLNDERLDQFLDLNFRNVLALRGDSVYSGQKYTISKSIVERAKRRSGDTISICVGGFPEGYNNITEGVEPDLTSHIQFLKEKISAGVDCIITQVCYRPEAIIRFVRQVRAAGITVPIMVGIMTHQSFTKYTFMENLTGAKLSPDLRQELVQIQSESDLTKRFFIRLNVHIIRSILEADLNVFGFQIFTMNNFEAVEALLKELHLQKLFGNKETELGNSN</sequence>
<reference evidence="9" key="1">
    <citation type="submission" date="2025-08" db="UniProtKB">
        <authorList>
            <consortium name="RefSeq"/>
        </authorList>
    </citation>
    <scope>IDENTIFICATION</scope>
    <source>
        <strain evidence="9">14028-0561.14</strain>
        <tissue evidence="9">Whole fly</tissue>
    </source>
</reference>
<dbReference type="SUPFAM" id="SSF51730">
    <property type="entry name" value="FAD-linked oxidoreductase"/>
    <property type="match status" value="1"/>
</dbReference>
<dbReference type="AlphaFoldDB" id="A0A6P4IEY8"/>
<comment type="similarity">
    <text evidence="3">Belongs to the methylenetetrahydrofolate reductase family.</text>
</comment>
<dbReference type="GO" id="GO:0005829">
    <property type="term" value="C:cytosol"/>
    <property type="evidence" value="ECO:0007669"/>
    <property type="project" value="TreeGrafter"/>
</dbReference>
<dbReference type="InterPro" id="IPR003171">
    <property type="entry name" value="Mehydrof_redctse-like"/>
</dbReference>
<dbReference type="Gene3D" id="3.20.20.220">
    <property type="match status" value="1"/>
</dbReference>
<evidence type="ECO:0000256" key="6">
    <source>
        <dbReference type="ARBA" id="ARBA00023002"/>
    </source>
</evidence>
<evidence type="ECO:0000256" key="5">
    <source>
        <dbReference type="ARBA" id="ARBA00022827"/>
    </source>
</evidence>
<accession>A0A6P4IEY8</accession>
<dbReference type="GO" id="GO:0071949">
    <property type="term" value="F:FAD binding"/>
    <property type="evidence" value="ECO:0007669"/>
    <property type="project" value="TreeGrafter"/>
</dbReference>
<evidence type="ECO:0000256" key="4">
    <source>
        <dbReference type="ARBA" id="ARBA00022630"/>
    </source>
</evidence>
<comment type="pathway">
    <text evidence="2 7">One-carbon metabolism; tetrahydrofolate interconversion.</text>
</comment>
<dbReference type="UniPathway" id="UPA00193"/>
<dbReference type="RefSeq" id="XP_017021108.1">
    <property type="nucleotide sequence ID" value="XM_017165619.3"/>
</dbReference>
<dbReference type="Pfam" id="PF02219">
    <property type="entry name" value="MTHFR"/>
    <property type="match status" value="1"/>
</dbReference>
<proteinExistence type="inferred from homology"/>
<keyword evidence="8" id="KW-1185">Reference proteome</keyword>
<keyword evidence="6" id="KW-0560">Oxidoreductase</keyword>
<evidence type="ECO:0000256" key="3">
    <source>
        <dbReference type="ARBA" id="ARBA00006743"/>
    </source>
</evidence>
<dbReference type="PANTHER" id="PTHR45754:SF3">
    <property type="entry name" value="METHYLENETETRAHYDROFOLATE REDUCTASE (NADPH)"/>
    <property type="match status" value="1"/>
</dbReference>
<evidence type="ECO:0000256" key="1">
    <source>
        <dbReference type="ARBA" id="ARBA00001974"/>
    </source>
</evidence>
<organism evidence="8 9">
    <name type="scientific">Drosophila kikkawai</name>
    <name type="common">Fruit fly</name>
    <dbReference type="NCBI Taxonomy" id="30033"/>
    <lineage>
        <taxon>Eukaryota</taxon>
        <taxon>Metazoa</taxon>
        <taxon>Ecdysozoa</taxon>
        <taxon>Arthropoda</taxon>
        <taxon>Hexapoda</taxon>
        <taxon>Insecta</taxon>
        <taxon>Pterygota</taxon>
        <taxon>Neoptera</taxon>
        <taxon>Endopterygota</taxon>
        <taxon>Diptera</taxon>
        <taxon>Brachycera</taxon>
        <taxon>Muscomorpha</taxon>
        <taxon>Ephydroidea</taxon>
        <taxon>Drosophilidae</taxon>
        <taxon>Drosophila</taxon>
        <taxon>Sophophora</taxon>
    </lineage>
</organism>
<dbReference type="GO" id="GO:0035999">
    <property type="term" value="P:tetrahydrofolate interconversion"/>
    <property type="evidence" value="ECO:0007669"/>
    <property type="project" value="UniProtKB-UniPathway"/>
</dbReference>
<dbReference type="GO" id="GO:0004489">
    <property type="term" value="F:methylenetetrahydrofolate reductase [NAD(P)H] activity"/>
    <property type="evidence" value="ECO:0007669"/>
    <property type="project" value="InterPro"/>
</dbReference>
<evidence type="ECO:0000313" key="8">
    <source>
        <dbReference type="Proteomes" id="UP001652661"/>
    </source>
</evidence>
<dbReference type="GO" id="GO:0009086">
    <property type="term" value="P:methionine biosynthetic process"/>
    <property type="evidence" value="ECO:0007669"/>
    <property type="project" value="TreeGrafter"/>
</dbReference>
<dbReference type="InterPro" id="IPR029041">
    <property type="entry name" value="FAD-linked_oxidoreductase-like"/>
</dbReference>
<dbReference type="GeneID" id="108073839"/>
<dbReference type="PANTHER" id="PTHR45754">
    <property type="entry name" value="METHYLENETETRAHYDROFOLATE REDUCTASE"/>
    <property type="match status" value="1"/>
</dbReference>
<evidence type="ECO:0000256" key="2">
    <source>
        <dbReference type="ARBA" id="ARBA00004777"/>
    </source>
</evidence>
<comment type="cofactor">
    <cofactor evidence="1">
        <name>FAD</name>
        <dbReference type="ChEBI" id="CHEBI:57692"/>
    </cofactor>
</comment>
<name>A0A6P4IEY8_DROKI</name>
<dbReference type="Proteomes" id="UP001652661">
    <property type="component" value="Chromosome 3L"/>
</dbReference>
<gene>
    <name evidence="9" type="primary">LOC108073839</name>
</gene>
<dbReference type="OrthoDB" id="16284at2759"/>
<keyword evidence="4" id="KW-0285">Flavoprotein</keyword>
<dbReference type="CDD" id="cd00537">
    <property type="entry name" value="MTHFR"/>
    <property type="match status" value="1"/>
</dbReference>
<evidence type="ECO:0000256" key="7">
    <source>
        <dbReference type="RuleBase" id="RU004254"/>
    </source>
</evidence>
<protein>
    <submittedName>
        <fullName evidence="9">Uncharacterized protein</fullName>
    </submittedName>
</protein>